<accession>A0ABP7MRG4</accession>
<organism evidence="3 4">
    <name type="scientific">Microbacterium soli</name>
    <dbReference type="NCBI Taxonomy" id="446075"/>
    <lineage>
        <taxon>Bacteria</taxon>
        <taxon>Bacillati</taxon>
        <taxon>Actinomycetota</taxon>
        <taxon>Actinomycetes</taxon>
        <taxon>Micrococcales</taxon>
        <taxon>Microbacteriaceae</taxon>
        <taxon>Microbacterium</taxon>
    </lineage>
</organism>
<evidence type="ECO:0000313" key="4">
    <source>
        <dbReference type="Proteomes" id="UP001501591"/>
    </source>
</evidence>
<proteinExistence type="predicted"/>
<dbReference type="EMBL" id="BAABCP010000001">
    <property type="protein sequence ID" value="GAA3928756.1"/>
    <property type="molecule type" value="Genomic_DNA"/>
</dbReference>
<keyword evidence="3" id="KW-0645">Protease</keyword>
<keyword evidence="4" id="KW-1185">Reference proteome</keyword>
<dbReference type="Proteomes" id="UP001501591">
    <property type="component" value="Unassembled WGS sequence"/>
</dbReference>
<sequence length="319" mass="33512">MNDESSTPRIPPLATGAFLVLALGLAWLVALPLWLGPGLATPLASPLLSVMMYTPAVAVLIVMLVLRPVPQGQRLRFLGIWPLRPAKRVVWLSVIAVFGTFLVVFLALAIAVAFGWITLDLVHFSGFAEALAAGPAGAAELPPPGLLVLVQLIAMPFAAVTVNALAAFGEELGWRGFLVPALRQHGTWPALLISGALWGLWHAPIILLGYNFGRTDITGVLLMIAGCIAWGVLLGWLRLRSASMWPAVFAHGALNAAAGIPFVLQAAGTPADPALVIALGASGWIAGAVVVVVLLLTGQFRRQPQLAGPRAPQPPVPQR</sequence>
<feature type="transmembrane region" description="Helical" evidence="1">
    <location>
        <begin position="12"/>
        <end position="35"/>
    </location>
</feature>
<comment type="caution">
    <text evidence="3">The sequence shown here is derived from an EMBL/GenBank/DDBJ whole genome shotgun (WGS) entry which is preliminary data.</text>
</comment>
<dbReference type="InterPro" id="IPR003675">
    <property type="entry name" value="Rce1/LyrA-like_dom"/>
</dbReference>
<feature type="transmembrane region" description="Helical" evidence="1">
    <location>
        <begin position="190"/>
        <end position="211"/>
    </location>
</feature>
<feature type="transmembrane region" description="Helical" evidence="1">
    <location>
        <begin position="146"/>
        <end position="169"/>
    </location>
</feature>
<evidence type="ECO:0000259" key="2">
    <source>
        <dbReference type="Pfam" id="PF02517"/>
    </source>
</evidence>
<protein>
    <submittedName>
        <fullName evidence="3">CPBP family intramembrane metalloprotease</fullName>
    </submittedName>
</protein>
<keyword evidence="3" id="KW-0482">Metalloprotease</keyword>
<dbReference type="PANTHER" id="PTHR35797">
    <property type="entry name" value="PROTEASE-RELATED"/>
    <property type="match status" value="1"/>
</dbReference>
<dbReference type="GO" id="GO:0008237">
    <property type="term" value="F:metallopeptidase activity"/>
    <property type="evidence" value="ECO:0007669"/>
    <property type="project" value="UniProtKB-KW"/>
</dbReference>
<gene>
    <name evidence="3" type="ORF">GCM10022383_04520</name>
</gene>
<feature type="transmembrane region" description="Helical" evidence="1">
    <location>
        <begin position="217"/>
        <end position="236"/>
    </location>
</feature>
<dbReference type="Pfam" id="PF02517">
    <property type="entry name" value="Rce1-like"/>
    <property type="match status" value="1"/>
</dbReference>
<feature type="transmembrane region" description="Helical" evidence="1">
    <location>
        <begin position="89"/>
        <end position="117"/>
    </location>
</feature>
<feature type="transmembrane region" description="Helical" evidence="1">
    <location>
        <begin position="47"/>
        <end position="69"/>
    </location>
</feature>
<keyword evidence="1" id="KW-0812">Transmembrane</keyword>
<name>A0ABP7MRG4_9MICO</name>
<dbReference type="PANTHER" id="PTHR35797:SF1">
    <property type="entry name" value="PROTEASE"/>
    <property type="match status" value="1"/>
</dbReference>
<keyword evidence="1" id="KW-1133">Transmembrane helix</keyword>
<dbReference type="RefSeq" id="WP_344817871.1">
    <property type="nucleotide sequence ID" value="NZ_BAABCP010000001.1"/>
</dbReference>
<feature type="transmembrane region" description="Helical" evidence="1">
    <location>
        <begin position="274"/>
        <end position="296"/>
    </location>
</feature>
<evidence type="ECO:0000256" key="1">
    <source>
        <dbReference type="SAM" id="Phobius"/>
    </source>
</evidence>
<evidence type="ECO:0000313" key="3">
    <source>
        <dbReference type="EMBL" id="GAA3928756.1"/>
    </source>
</evidence>
<feature type="domain" description="CAAX prenyl protease 2/Lysostaphin resistance protein A-like" evidence="2">
    <location>
        <begin position="157"/>
        <end position="256"/>
    </location>
</feature>
<keyword evidence="1" id="KW-0472">Membrane</keyword>
<keyword evidence="3" id="KW-0378">Hydrolase</keyword>
<reference evidence="4" key="1">
    <citation type="journal article" date="2019" name="Int. J. Syst. Evol. Microbiol.">
        <title>The Global Catalogue of Microorganisms (GCM) 10K type strain sequencing project: providing services to taxonomists for standard genome sequencing and annotation.</title>
        <authorList>
            <consortium name="The Broad Institute Genomics Platform"/>
            <consortium name="The Broad Institute Genome Sequencing Center for Infectious Disease"/>
            <person name="Wu L."/>
            <person name="Ma J."/>
        </authorList>
    </citation>
    <scope>NUCLEOTIDE SEQUENCE [LARGE SCALE GENOMIC DNA]</scope>
    <source>
        <strain evidence="4">JCM 17024</strain>
    </source>
</reference>
<feature type="transmembrane region" description="Helical" evidence="1">
    <location>
        <begin position="248"/>
        <end position="268"/>
    </location>
</feature>
<dbReference type="InterPro" id="IPR042150">
    <property type="entry name" value="MmRce1-like"/>
</dbReference>